<evidence type="ECO:0000256" key="11">
    <source>
        <dbReference type="ARBA" id="ARBA00023065"/>
    </source>
</evidence>
<dbReference type="InterPro" id="IPR013680">
    <property type="entry name" value="VDCC_a2/dsu"/>
</dbReference>
<dbReference type="GO" id="GO:0046872">
    <property type="term" value="F:metal ion binding"/>
    <property type="evidence" value="ECO:0007669"/>
    <property type="project" value="UniProtKB-KW"/>
</dbReference>
<evidence type="ECO:0000256" key="7">
    <source>
        <dbReference type="ARBA" id="ARBA00022729"/>
    </source>
</evidence>
<feature type="compositionally biased region" description="Low complexity" evidence="16">
    <location>
        <begin position="1063"/>
        <end position="1076"/>
    </location>
</feature>
<name>A0AAE0Z9F8_9GAST</name>
<evidence type="ECO:0000256" key="12">
    <source>
        <dbReference type="ARBA" id="ARBA00023136"/>
    </source>
</evidence>
<dbReference type="Gene3D" id="3.40.50.410">
    <property type="entry name" value="von Willebrand factor, type A domain"/>
    <property type="match status" value="1"/>
</dbReference>
<comment type="subcellular location">
    <subcellularLocation>
        <location evidence="1">Membrane</location>
        <topology evidence="1">Single-pass type I membrane protein</topology>
    </subcellularLocation>
</comment>
<dbReference type="Gene3D" id="3.30.450.20">
    <property type="entry name" value="PAS domain"/>
    <property type="match status" value="1"/>
</dbReference>
<dbReference type="Proteomes" id="UP001283361">
    <property type="component" value="Unassembled WGS sequence"/>
</dbReference>
<dbReference type="InterPro" id="IPR013608">
    <property type="entry name" value="VWA_N"/>
</dbReference>
<keyword evidence="3" id="KW-0109">Calcium transport</keyword>
<evidence type="ECO:0000256" key="14">
    <source>
        <dbReference type="ARBA" id="ARBA00023180"/>
    </source>
</evidence>
<dbReference type="PROSITE" id="PS50234">
    <property type="entry name" value="VWFA"/>
    <property type="match status" value="1"/>
</dbReference>
<reference evidence="18" key="1">
    <citation type="journal article" date="2023" name="G3 (Bethesda)">
        <title>A reference genome for the long-term kleptoplast-retaining sea slug Elysia crispata morphotype clarki.</title>
        <authorList>
            <person name="Eastman K.E."/>
            <person name="Pendleton A.L."/>
            <person name="Shaikh M.A."/>
            <person name="Suttiyut T."/>
            <person name="Ogas R."/>
            <person name="Tomko P."/>
            <person name="Gavelis G."/>
            <person name="Widhalm J.R."/>
            <person name="Wisecaver J.H."/>
        </authorList>
    </citation>
    <scope>NUCLEOTIDE SEQUENCE</scope>
    <source>
        <strain evidence="18">ECLA1</strain>
    </source>
</reference>
<evidence type="ECO:0000256" key="5">
    <source>
        <dbReference type="ARBA" id="ARBA00022692"/>
    </source>
</evidence>
<evidence type="ECO:0000256" key="15">
    <source>
        <dbReference type="ARBA" id="ARBA00023303"/>
    </source>
</evidence>
<dbReference type="Pfam" id="PF08399">
    <property type="entry name" value="VWA_N"/>
    <property type="match status" value="1"/>
</dbReference>
<keyword evidence="7" id="KW-0732">Signal</keyword>
<keyword evidence="10" id="KW-1133">Transmembrane helix</keyword>
<keyword evidence="2" id="KW-0813">Transport</keyword>
<dbReference type="InterPro" id="IPR036465">
    <property type="entry name" value="vWFA_dom_sf"/>
</dbReference>
<dbReference type="Pfam" id="PF08473">
    <property type="entry name" value="VGCC_alpha2"/>
    <property type="match status" value="1"/>
</dbReference>
<keyword evidence="6" id="KW-0479">Metal-binding</keyword>
<evidence type="ECO:0000256" key="8">
    <source>
        <dbReference type="ARBA" id="ARBA00022837"/>
    </source>
</evidence>
<keyword evidence="15" id="KW-0407">Ion channel</keyword>
<feature type="domain" description="VWFA" evidence="17">
    <location>
        <begin position="153"/>
        <end position="336"/>
    </location>
</feature>
<evidence type="ECO:0000256" key="13">
    <source>
        <dbReference type="ARBA" id="ARBA00023157"/>
    </source>
</evidence>
<proteinExistence type="predicted"/>
<sequence>MKRYGPYRDIGFREVDYYNAKKVVIDQDLSQMDAASKAEIDQTITYLETNSYWPFKRGGLGLNQDNSSIHVPTNIYDKSRRILNGVNWTTNLTQQFIQNRKVDPTLTWQYFCSSDGFLRVYPGMQWPRDADKVDTFDCRIRKWYIQAATSPKNILILLDSSGSMKGLRFAIARSTVSKILETLSDEDYFNVLQFSDEPNYVDECFNDTLMPASVDNVKRIQSKIDALDAQNFANFEKALTKAFELFRKEQNEYSSHYLCNKAIMLITDGAPENFDHIFDKFNWPNKTIRVFTFLIGKEVPENRQTKWMACVNKGKFTHISTRADVQENVQKYIQVLSRPLAINKAGHKVWSPVYLDYVTEQGEILVNAGKPPDLGPHFEDSYTYQGLGLILTISMPVYDRRDTVGPKEEMPKRNLLGVVGTDVRINELMKLIPTFELGVNGYAFAITNHGNIVFHPDYRPFYPEGAYRAKQQLKVRPKYNSVELSEVELPVPSEDGTTKAHPLRHYFVRLRSGGHNMTTIPVLTHCDGMKRAAERQQEYHFQDIENAFRLVFVSPKNHGNFKPSVPNVSNFKTLLDMEKDMNIETMGLDNFFISNWIFCEGERKNTFVKLSTHLRKLVESGKIQNKCNRYHMERLAVDFNVTAQYVMAWLGEGKTGSYRNLYAECLTDKPLKGVPDAKTTNLSSRYHKRECFKYTHERYGIGKIWIGTASGLTRTFGAGPFVPHWEDKNIETIKSLYYKRAVDGMEKKYYYVYTGTIPSARKESAENLTITMSTTLTLGSQASGAPMAVAAFNMRYSAFNDHLARYTFKCREAECHLTCNDTQHVLCYIVDDNGYILANNNPDYNGTGSFLGSQNPRLMTQLIRDKIYKGLKLTDYQGICYIRAGNSQESSSSFIQNPLRILSRFFFWIFSEIAMLLSEWNILSHFTFGRVWGSLEARVEEECGDWIDDSEAKYIYCNFVVNSTTGKKVFVQKVLDFSSCIQSLMRYTLNKNALISQEKRRFLPDCAKQCSEEGRSYEARWLNKTNLVFIVWDATCDCSVFEDSSEEPEHEDSSSTNSKDGVSQTATTTTTPSDSGTTHDDATQCQILLNFANELKNVDSTRTPNNRTLCLDATNELLKDETTCGQSAAFKSDQYSLILVLLLLVLRTLRDPH</sequence>
<keyword evidence="8" id="KW-0106">Calcium</keyword>
<dbReference type="FunFam" id="3.40.50.410:FF:000007">
    <property type="entry name" value="Calcium voltage-gated channel auxiliary subunit alpha2delta 3"/>
    <property type="match status" value="1"/>
</dbReference>
<keyword evidence="14" id="KW-0325">Glycoprotein</keyword>
<dbReference type="SMART" id="SM00327">
    <property type="entry name" value="VWA"/>
    <property type="match status" value="1"/>
</dbReference>
<keyword evidence="13" id="KW-1015">Disulfide bond</keyword>
<evidence type="ECO:0000256" key="6">
    <source>
        <dbReference type="ARBA" id="ARBA00022723"/>
    </source>
</evidence>
<keyword evidence="9" id="KW-0851">Voltage-gated channel</keyword>
<dbReference type="PANTHER" id="PTHR10166">
    <property type="entry name" value="VOLTAGE-DEPENDENT CALCIUM CHANNEL SUBUNIT ALPHA-2/DELTA-RELATED"/>
    <property type="match status" value="1"/>
</dbReference>
<dbReference type="InterPro" id="IPR002035">
    <property type="entry name" value="VWF_A"/>
</dbReference>
<evidence type="ECO:0000256" key="10">
    <source>
        <dbReference type="ARBA" id="ARBA00022989"/>
    </source>
</evidence>
<feature type="region of interest" description="Disordered" evidence="16">
    <location>
        <begin position="1045"/>
        <end position="1079"/>
    </location>
</feature>
<dbReference type="Pfam" id="PF00092">
    <property type="entry name" value="VWA"/>
    <property type="match status" value="1"/>
</dbReference>
<comment type="caution">
    <text evidence="18">The sequence shown here is derived from an EMBL/GenBank/DDBJ whole genome shotgun (WGS) entry which is preliminary data.</text>
</comment>
<dbReference type="SUPFAM" id="SSF53300">
    <property type="entry name" value="vWA-like"/>
    <property type="match status" value="1"/>
</dbReference>
<evidence type="ECO:0000313" key="19">
    <source>
        <dbReference type="Proteomes" id="UP001283361"/>
    </source>
</evidence>
<evidence type="ECO:0000259" key="17">
    <source>
        <dbReference type="PROSITE" id="PS50234"/>
    </source>
</evidence>
<evidence type="ECO:0000256" key="16">
    <source>
        <dbReference type="SAM" id="MobiDB-lite"/>
    </source>
</evidence>
<dbReference type="GO" id="GO:0005891">
    <property type="term" value="C:voltage-gated calcium channel complex"/>
    <property type="evidence" value="ECO:0007669"/>
    <property type="project" value="TreeGrafter"/>
</dbReference>
<organism evidence="18 19">
    <name type="scientific">Elysia crispata</name>
    <name type="common">lettuce slug</name>
    <dbReference type="NCBI Taxonomy" id="231223"/>
    <lineage>
        <taxon>Eukaryota</taxon>
        <taxon>Metazoa</taxon>
        <taxon>Spiralia</taxon>
        <taxon>Lophotrochozoa</taxon>
        <taxon>Mollusca</taxon>
        <taxon>Gastropoda</taxon>
        <taxon>Heterobranchia</taxon>
        <taxon>Euthyneura</taxon>
        <taxon>Panpulmonata</taxon>
        <taxon>Sacoglossa</taxon>
        <taxon>Placobranchoidea</taxon>
        <taxon>Plakobranchidae</taxon>
        <taxon>Elysia</taxon>
    </lineage>
</organism>
<accession>A0AAE0Z9F8</accession>
<evidence type="ECO:0000256" key="1">
    <source>
        <dbReference type="ARBA" id="ARBA00004479"/>
    </source>
</evidence>
<dbReference type="InterPro" id="IPR051173">
    <property type="entry name" value="Ca_channel_alpha-2/delta"/>
</dbReference>
<keyword evidence="11" id="KW-0406">Ion transport</keyword>
<evidence type="ECO:0000256" key="3">
    <source>
        <dbReference type="ARBA" id="ARBA00022568"/>
    </source>
</evidence>
<evidence type="ECO:0000313" key="18">
    <source>
        <dbReference type="EMBL" id="KAK3765198.1"/>
    </source>
</evidence>
<evidence type="ECO:0000256" key="4">
    <source>
        <dbReference type="ARBA" id="ARBA00022673"/>
    </source>
</evidence>
<dbReference type="PANTHER" id="PTHR10166:SF37">
    <property type="entry name" value="STOLID, ISOFORM H"/>
    <property type="match status" value="1"/>
</dbReference>
<protein>
    <recommendedName>
        <fullName evidence="17">VWFA domain-containing protein</fullName>
    </recommendedName>
</protein>
<dbReference type="AlphaFoldDB" id="A0AAE0Z9F8"/>
<keyword evidence="5" id="KW-0812">Transmembrane</keyword>
<evidence type="ECO:0000256" key="2">
    <source>
        <dbReference type="ARBA" id="ARBA00022448"/>
    </source>
</evidence>
<keyword evidence="19" id="KW-1185">Reference proteome</keyword>
<keyword evidence="4" id="KW-0107">Calcium channel</keyword>
<dbReference type="GO" id="GO:0005245">
    <property type="term" value="F:voltage-gated calcium channel activity"/>
    <property type="evidence" value="ECO:0007669"/>
    <property type="project" value="TreeGrafter"/>
</dbReference>
<dbReference type="EMBL" id="JAWDGP010004327">
    <property type="protein sequence ID" value="KAK3765198.1"/>
    <property type="molecule type" value="Genomic_DNA"/>
</dbReference>
<gene>
    <name evidence="18" type="ORF">RRG08_051823</name>
</gene>
<evidence type="ECO:0000256" key="9">
    <source>
        <dbReference type="ARBA" id="ARBA00022882"/>
    </source>
</evidence>
<keyword evidence="12" id="KW-0472">Membrane</keyword>